<evidence type="ECO:0000313" key="3">
    <source>
        <dbReference type="EMBL" id="KQB83237.1"/>
    </source>
</evidence>
<organism evidence="3 4">
    <name type="scientific">Corynebacterium oculi</name>
    <dbReference type="NCBI Taxonomy" id="1544416"/>
    <lineage>
        <taxon>Bacteria</taxon>
        <taxon>Bacillati</taxon>
        <taxon>Actinomycetota</taxon>
        <taxon>Actinomycetes</taxon>
        <taxon>Mycobacteriales</taxon>
        <taxon>Corynebacteriaceae</taxon>
        <taxon>Corynebacterium</taxon>
    </lineage>
</organism>
<accession>A0A0Q0U791</accession>
<evidence type="ECO:0000259" key="2">
    <source>
        <dbReference type="Pfam" id="PF01145"/>
    </source>
</evidence>
<dbReference type="Pfam" id="PF01145">
    <property type="entry name" value="Band_7"/>
    <property type="match status" value="1"/>
</dbReference>
<feature type="transmembrane region" description="Helical" evidence="1">
    <location>
        <begin position="47"/>
        <end position="68"/>
    </location>
</feature>
<keyword evidence="1" id="KW-0812">Transmembrane</keyword>
<feature type="domain" description="Band 7" evidence="2">
    <location>
        <begin position="67"/>
        <end position="257"/>
    </location>
</feature>
<gene>
    <name evidence="3" type="ORF">Cocul_02210</name>
</gene>
<sequence length="303" mass="32798">MFLFILSIALILIGIITFFYTPSQKKPGQNTDGSTASPAVSRRSMRITGGFIVAAAVVILVLSSVTVVQPRTVGIKTAFGKPTGSLGNGLHIKAPWESVTKLDGAKQNDIYRDGGENTLGSIEVRLGNDAKATVDASLQWQLKVDRAEELFMDYRTFEGIQSNLVDRNFRAALNEVMSGYDPLSQESIDADKDTLAVLSQQTLEKMRTKVSGQIEVHSVTIPIINFDEATQARIDELQSEIARTRIAEQKKATNEAEARANQALEGSLTPEVLTSKCLDIVADNGQSPLGCFPTDVQPVVGAQ</sequence>
<dbReference type="PATRIC" id="fig|1544416.3.peg.2207"/>
<comment type="caution">
    <text evidence="3">The sequence shown here is derived from an EMBL/GenBank/DDBJ whole genome shotgun (WGS) entry which is preliminary data.</text>
</comment>
<keyword evidence="4" id="KW-1185">Reference proteome</keyword>
<protein>
    <submittedName>
        <fullName evidence="3">SPFH domain / Band 7 family protein</fullName>
    </submittedName>
</protein>
<evidence type="ECO:0000313" key="4">
    <source>
        <dbReference type="Proteomes" id="UP000050517"/>
    </source>
</evidence>
<dbReference type="AlphaFoldDB" id="A0A0Q0U791"/>
<keyword evidence="1" id="KW-1133">Transmembrane helix</keyword>
<dbReference type="RefSeq" id="WP_055123269.1">
    <property type="nucleotide sequence ID" value="NZ_LKST01000004.1"/>
</dbReference>
<proteinExistence type="predicted"/>
<dbReference type="STRING" id="1544416.Cocul_02210"/>
<reference evidence="3 4" key="1">
    <citation type="submission" date="2015-10" db="EMBL/GenBank/DDBJ databases">
        <title>Corynebacteirum lowii and Corynebacterium oculi species nova, derived from human clinical disease and and emended description of Corynebacterium mastiditis.</title>
        <authorList>
            <person name="Bernard K."/>
            <person name="Pacheco A.L."/>
            <person name="Mcdougall C."/>
            <person name="Burtx T."/>
            <person name="Weibe D."/>
            <person name="Tyler S."/>
            <person name="Olson A.B."/>
            <person name="Cnockaert M."/>
            <person name="Eguchi H."/>
            <person name="Kuwahara T."/>
            <person name="Nakayama-Imaohji H."/>
            <person name="Boudewijins M."/>
            <person name="Van Hoecke F."/>
            <person name="Bernier A.-M."/>
            <person name="Vandamme P."/>
        </authorList>
    </citation>
    <scope>NUCLEOTIDE SEQUENCE [LARGE SCALE GENOMIC DNA]</scope>
    <source>
        <strain evidence="3 4">NML 130210</strain>
    </source>
</reference>
<dbReference type="PANTHER" id="PTHR42911:SF2">
    <property type="entry name" value="PROHIBITIN FAMILY PROTEIN"/>
    <property type="match status" value="1"/>
</dbReference>
<dbReference type="Proteomes" id="UP000050517">
    <property type="component" value="Unassembled WGS sequence"/>
</dbReference>
<name>A0A0Q0U791_9CORY</name>
<evidence type="ECO:0000256" key="1">
    <source>
        <dbReference type="SAM" id="Phobius"/>
    </source>
</evidence>
<dbReference type="OrthoDB" id="4570918at2"/>
<keyword evidence="1" id="KW-0472">Membrane</keyword>
<dbReference type="EMBL" id="LKST01000004">
    <property type="protein sequence ID" value="KQB83237.1"/>
    <property type="molecule type" value="Genomic_DNA"/>
</dbReference>
<dbReference type="PANTHER" id="PTHR42911">
    <property type="entry name" value="MODULATOR OF FTSH PROTEASE HFLC"/>
    <property type="match status" value="1"/>
</dbReference>
<dbReference type="InterPro" id="IPR001107">
    <property type="entry name" value="Band_7"/>
</dbReference>